<evidence type="ECO:0000313" key="2">
    <source>
        <dbReference type="EMBL" id="RDX99200.1"/>
    </source>
</evidence>
<dbReference type="Proteomes" id="UP000257109">
    <property type="component" value="Unassembled WGS sequence"/>
</dbReference>
<reference evidence="2" key="1">
    <citation type="submission" date="2018-05" db="EMBL/GenBank/DDBJ databases">
        <title>Draft genome of Mucuna pruriens seed.</title>
        <authorList>
            <person name="Nnadi N.E."/>
            <person name="Vos R."/>
            <person name="Hasami M.H."/>
            <person name="Devisetty U.K."/>
            <person name="Aguiy J.C."/>
        </authorList>
    </citation>
    <scope>NUCLEOTIDE SEQUENCE [LARGE SCALE GENOMIC DNA]</scope>
    <source>
        <strain evidence="2">JCA_2017</strain>
    </source>
</reference>
<protein>
    <submittedName>
        <fullName evidence="2">Uncharacterized protein</fullName>
    </submittedName>
</protein>
<sequence length="119" mass="12826">MEGSPATSLTLGESQHPKGGKGRPMRLSSTPLNPTTQEKARAPHKLRLSPLGMVVSTESPKPNRVEATGPPNAQNEEDIYAHTDDLHDPLPLVAAKAHDHNGPNEVHGAPIFPELRPQR</sequence>
<evidence type="ECO:0000313" key="3">
    <source>
        <dbReference type="Proteomes" id="UP000257109"/>
    </source>
</evidence>
<feature type="region of interest" description="Disordered" evidence="1">
    <location>
        <begin position="95"/>
        <end position="119"/>
    </location>
</feature>
<feature type="compositionally biased region" description="Polar residues" evidence="1">
    <location>
        <begin position="1"/>
        <end position="13"/>
    </location>
</feature>
<feature type="non-terminal residue" evidence="2">
    <location>
        <position position="1"/>
    </location>
</feature>
<gene>
    <name evidence="2" type="ORF">CR513_17784</name>
</gene>
<dbReference type="AlphaFoldDB" id="A0A371H8S6"/>
<comment type="caution">
    <text evidence="2">The sequence shown here is derived from an EMBL/GenBank/DDBJ whole genome shotgun (WGS) entry which is preliminary data.</text>
</comment>
<proteinExistence type="predicted"/>
<name>A0A371H8S6_MUCPR</name>
<organism evidence="2 3">
    <name type="scientific">Mucuna pruriens</name>
    <name type="common">Velvet bean</name>
    <name type="synonym">Dolichos pruriens</name>
    <dbReference type="NCBI Taxonomy" id="157652"/>
    <lineage>
        <taxon>Eukaryota</taxon>
        <taxon>Viridiplantae</taxon>
        <taxon>Streptophyta</taxon>
        <taxon>Embryophyta</taxon>
        <taxon>Tracheophyta</taxon>
        <taxon>Spermatophyta</taxon>
        <taxon>Magnoliopsida</taxon>
        <taxon>eudicotyledons</taxon>
        <taxon>Gunneridae</taxon>
        <taxon>Pentapetalae</taxon>
        <taxon>rosids</taxon>
        <taxon>fabids</taxon>
        <taxon>Fabales</taxon>
        <taxon>Fabaceae</taxon>
        <taxon>Papilionoideae</taxon>
        <taxon>50 kb inversion clade</taxon>
        <taxon>NPAAA clade</taxon>
        <taxon>indigoferoid/millettioid clade</taxon>
        <taxon>Phaseoleae</taxon>
        <taxon>Mucuna</taxon>
    </lineage>
</organism>
<feature type="region of interest" description="Disordered" evidence="1">
    <location>
        <begin position="1"/>
        <end position="76"/>
    </location>
</feature>
<dbReference type="EMBL" id="QJKJ01003281">
    <property type="protein sequence ID" value="RDX99200.1"/>
    <property type="molecule type" value="Genomic_DNA"/>
</dbReference>
<accession>A0A371H8S6</accession>
<feature type="compositionally biased region" description="Polar residues" evidence="1">
    <location>
        <begin position="27"/>
        <end position="37"/>
    </location>
</feature>
<keyword evidence="3" id="KW-1185">Reference proteome</keyword>
<evidence type="ECO:0000256" key="1">
    <source>
        <dbReference type="SAM" id="MobiDB-lite"/>
    </source>
</evidence>